<dbReference type="PANTHER" id="PTHR11706:SF101">
    <property type="entry name" value="MANGANESE TRANSPORTER SMF1"/>
    <property type="match status" value="1"/>
</dbReference>
<keyword evidence="4 5" id="KW-0472">Membrane</keyword>
<dbReference type="GO" id="GO:0015086">
    <property type="term" value="F:cadmium ion transmembrane transporter activity"/>
    <property type="evidence" value="ECO:0007669"/>
    <property type="project" value="TreeGrafter"/>
</dbReference>
<feature type="transmembrane region" description="Helical" evidence="5">
    <location>
        <begin position="7"/>
        <end position="25"/>
    </location>
</feature>
<evidence type="ECO:0000313" key="6">
    <source>
        <dbReference type="EMBL" id="ACZ10404.1"/>
    </source>
</evidence>
<keyword evidence="5" id="KW-0997">Cell inner membrane</keyword>
<dbReference type="NCBIfam" id="NF037982">
    <property type="entry name" value="Nramp_1"/>
    <property type="match status" value="1"/>
</dbReference>
<feature type="transmembrane region" description="Helical" evidence="5">
    <location>
        <begin position="147"/>
        <end position="167"/>
    </location>
</feature>
<keyword evidence="2 5" id="KW-0812">Transmembrane</keyword>
<dbReference type="Pfam" id="PF01566">
    <property type="entry name" value="Nramp"/>
    <property type="match status" value="1"/>
</dbReference>
<comment type="function">
    <text evidence="5">H(+)-stimulated, divalent metal cation uptake system.</text>
</comment>
<dbReference type="EMBL" id="CP001739">
    <property type="protein sequence ID" value="ACZ10404.1"/>
    <property type="molecule type" value="Genomic_DNA"/>
</dbReference>
<sequence>MKKPKNYKKMFAVFGPAYLVGVGYMDPGNWATDIAGGSKYGYQLIWVLLMSNIMAVVLQVLCTKIGIVTERDLSQLCRREYPRKTSFTLWVLAEIAIIATDLAEVLGTAIGLNLLFHVPILAGIIITAFDTLIILALHKSGKRTIEIIIISLVSIIAMSFLAELLIVKPDMGEVVYGFIPRLSDSGALYIAIGIIGATVMPHNLYLHSNIVINKMKISKKEKMKYNKIDSIVALNLAFLVNSAILILAATTFHKKGYFGIEEIQDAYHLLEPLLGTKLAPALFGIALLAAGQSSTITGTMSGQIVMEGFIDMKIAPWKTRLATRLLAVIPAVIIIVIGGSQETGDLLILSQVLLSIQLPFAVVPLIHFVSSSRLMGRYVIGNFTKTASWVIAFIIILLNIKLVFDIADTQLESGIFLLGYFLYALLIAALIFLGYIFYYPIKNRKNIK</sequence>
<dbReference type="STRING" id="526218.Sterm_3570"/>
<keyword evidence="7" id="KW-1185">Reference proteome</keyword>
<dbReference type="KEGG" id="str:Sterm_3570"/>
<dbReference type="PRINTS" id="PR00447">
    <property type="entry name" value="NATRESASSCMP"/>
</dbReference>
<dbReference type="GO" id="GO:0015293">
    <property type="term" value="F:symporter activity"/>
    <property type="evidence" value="ECO:0007669"/>
    <property type="project" value="UniProtKB-UniRule"/>
</dbReference>
<dbReference type="NCBIfam" id="NF001923">
    <property type="entry name" value="PRK00701.1"/>
    <property type="match status" value="1"/>
</dbReference>
<comment type="subcellular location">
    <subcellularLocation>
        <location evidence="5">Cell inner membrane</location>
        <topology evidence="5">Multi-pass membrane protein</topology>
    </subcellularLocation>
    <subcellularLocation>
        <location evidence="1">Membrane</location>
        <topology evidence="1">Multi-pass membrane protein</topology>
    </subcellularLocation>
</comment>
<feature type="transmembrane region" description="Helical" evidence="5">
    <location>
        <begin position="387"/>
        <end position="404"/>
    </location>
</feature>
<evidence type="ECO:0000256" key="4">
    <source>
        <dbReference type="ARBA" id="ARBA00023136"/>
    </source>
</evidence>
<evidence type="ECO:0000256" key="2">
    <source>
        <dbReference type="ARBA" id="ARBA00022692"/>
    </source>
</evidence>
<feature type="transmembrane region" description="Helical" evidence="5">
    <location>
        <begin position="278"/>
        <end position="300"/>
    </location>
</feature>
<feature type="transmembrane region" description="Helical" evidence="5">
    <location>
        <begin position="228"/>
        <end position="249"/>
    </location>
</feature>
<keyword evidence="5" id="KW-0769">Symport</keyword>
<dbReference type="PANTHER" id="PTHR11706">
    <property type="entry name" value="SOLUTE CARRIER PROTEIN FAMILY 11 MEMBER"/>
    <property type="match status" value="1"/>
</dbReference>
<accession>D1ARB8</accession>
<dbReference type="AlphaFoldDB" id="D1ARB8"/>
<dbReference type="GO" id="GO:0046872">
    <property type="term" value="F:metal ion binding"/>
    <property type="evidence" value="ECO:0007669"/>
    <property type="project" value="UniProtKB-UniRule"/>
</dbReference>
<keyword evidence="3 5" id="KW-1133">Transmembrane helix</keyword>
<keyword evidence="5" id="KW-1003">Cell membrane</keyword>
<dbReference type="Proteomes" id="UP000000845">
    <property type="component" value="Chromosome"/>
</dbReference>
<protein>
    <recommendedName>
        <fullName evidence="5">Divalent metal cation transporter MntH</fullName>
    </recommendedName>
</protein>
<feature type="transmembrane region" description="Helical" evidence="5">
    <location>
        <begin position="45"/>
        <end position="67"/>
    </location>
</feature>
<evidence type="ECO:0000256" key="1">
    <source>
        <dbReference type="ARBA" id="ARBA00004141"/>
    </source>
</evidence>
<feature type="transmembrane region" description="Helical" evidence="5">
    <location>
        <begin position="87"/>
        <end position="110"/>
    </location>
</feature>
<keyword evidence="5" id="KW-0406">Ion transport</keyword>
<dbReference type="InterPro" id="IPR001046">
    <property type="entry name" value="NRAMP_fam"/>
</dbReference>
<dbReference type="NCBIfam" id="TIGR01197">
    <property type="entry name" value="nramp"/>
    <property type="match status" value="1"/>
</dbReference>
<organism evidence="6 7">
    <name type="scientific">Sebaldella termitidis (strain ATCC 33386 / NCTC 11300)</name>
    <dbReference type="NCBI Taxonomy" id="526218"/>
    <lineage>
        <taxon>Bacteria</taxon>
        <taxon>Fusobacteriati</taxon>
        <taxon>Fusobacteriota</taxon>
        <taxon>Fusobacteriia</taxon>
        <taxon>Fusobacteriales</taxon>
        <taxon>Leptotrichiaceae</taxon>
        <taxon>Sebaldella</taxon>
    </lineage>
</organism>
<reference evidence="7" key="1">
    <citation type="submission" date="2009-09" db="EMBL/GenBank/DDBJ databases">
        <title>The complete chromosome of Sebaldella termitidis ATCC 33386.</title>
        <authorList>
            <consortium name="US DOE Joint Genome Institute (JGI-PGF)"/>
            <person name="Lucas S."/>
            <person name="Copeland A."/>
            <person name="Lapidus A."/>
            <person name="Glavina del Rio T."/>
            <person name="Dalin E."/>
            <person name="Tice H."/>
            <person name="Bruce D."/>
            <person name="Goodwin L."/>
            <person name="Pitluck S."/>
            <person name="Kyrpides N."/>
            <person name="Mavromatis K."/>
            <person name="Ivanova N."/>
            <person name="Mikhailova N."/>
            <person name="Sims D."/>
            <person name="Meincke L."/>
            <person name="Brettin T."/>
            <person name="Detter J.C."/>
            <person name="Han C."/>
            <person name="Larimer F."/>
            <person name="Land M."/>
            <person name="Hauser L."/>
            <person name="Markowitz V."/>
            <person name="Cheng J.F."/>
            <person name="Hugenholtz P."/>
            <person name="Woyke T."/>
            <person name="Wu D."/>
            <person name="Eisen J.A."/>
        </authorList>
    </citation>
    <scope>NUCLEOTIDE SEQUENCE [LARGE SCALE GENOMIC DNA]</scope>
    <source>
        <strain evidence="7">ATCC 33386 / NCTC 11300</strain>
    </source>
</reference>
<feature type="transmembrane region" description="Helical" evidence="5">
    <location>
        <begin position="416"/>
        <end position="438"/>
    </location>
</feature>
<comment type="similarity">
    <text evidence="5">Belongs to the NRAMP family.</text>
</comment>
<evidence type="ECO:0000313" key="7">
    <source>
        <dbReference type="Proteomes" id="UP000000845"/>
    </source>
</evidence>
<reference evidence="6 7" key="2">
    <citation type="journal article" date="2010" name="Stand. Genomic Sci.">
        <title>Complete genome sequence of Sebaldella termitidis type strain (NCTC 11300).</title>
        <authorList>
            <person name="Harmon-Smith M."/>
            <person name="Celia L."/>
            <person name="Chertkov O."/>
            <person name="Lapidus A."/>
            <person name="Copeland A."/>
            <person name="Glavina Del Rio T."/>
            <person name="Nolan M."/>
            <person name="Lucas S."/>
            <person name="Tice H."/>
            <person name="Cheng J.F."/>
            <person name="Han C."/>
            <person name="Detter J.C."/>
            <person name="Bruce D."/>
            <person name="Goodwin L."/>
            <person name="Pitluck S."/>
            <person name="Pati A."/>
            <person name="Liolios K."/>
            <person name="Ivanova N."/>
            <person name="Mavromatis K."/>
            <person name="Mikhailova N."/>
            <person name="Chen A."/>
            <person name="Palaniappan K."/>
            <person name="Land M."/>
            <person name="Hauser L."/>
            <person name="Chang Y.J."/>
            <person name="Jeffries C.D."/>
            <person name="Brettin T."/>
            <person name="Goker M."/>
            <person name="Beck B."/>
            <person name="Bristow J."/>
            <person name="Eisen J.A."/>
            <person name="Markowitz V."/>
            <person name="Hugenholtz P."/>
            <person name="Kyrpides N.C."/>
            <person name="Klenk H.P."/>
            <person name="Chen F."/>
        </authorList>
    </citation>
    <scope>NUCLEOTIDE SEQUENCE [LARGE SCALE GENOMIC DNA]</scope>
    <source>
        <strain evidence="7">ATCC 33386 / NCTC 11300</strain>
    </source>
</reference>
<gene>
    <name evidence="5" type="primary">mntH</name>
    <name evidence="6" type="ordered locus">Sterm_3570</name>
</gene>
<keyword evidence="5" id="KW-0813">Transport</keyword>
<proteinExistence type="inferred from homology"/>
<feature type="transmembrane region" description="Helical" evidence="5">
    <location>
        <begin position="321"/>
        <end position="340"/>
    </location>
</feature>
<dbReference type="GO" id="GO:0005886">
    <property type="term" value="C:plasma membrane"/>
    <property type="evidence" value="ECO:0007669"/>
    <property type="project" value="UniProtKB-SubCell"/>
</dbReference>
<feature type="transmembrane region" description="Helical" evidence="5">
    <location>
        <begin position="346"/>
        <end position="366"/>
    </location>
</feature>
<dbReference type="HOGENOM" id="CLU_020088_2_0_0"/>
<feature type="transmembrane region" description="Helical" evidence="5">
    <location>
        <begin position="116"/>
        <end position="135"/>
    </location>
</feature>
<evidence type="ECO:0000256" key="3">
    <source>
        <dbReference type="ARBA" id="ARBA00022989"/>
    </source>
</evidence>
<evidence type="ECO:0000256" key="5">
    <source>
        <dbReference type="HAMAP-Rule" id="MF_00221"/>
    </source>
</evidence>
<dbReference type="GO" id="GO:0005384">
    <property type="term" value="F:manganese ion transmembrane transporter activity"/>
    <property type="evidence" value="ECO:0007669"/>
    <property type="project" value="TreeGrafter"/>
</dbReference>
<dbReference type="GO" id="GO:0034755">
    <property type="term" value="P:iron ion transmembrane transport"/>
    <property type="evidence" value="ECO:0007669"/>
    <property type="project" value="TreeGrafter"/>
</dbReference>
<dbReference type="RefSeq" id="WP_012862986.1">
    <property type="nucleotide sequence ID" value="NC_013517.1"/>
</dbReference>
<dbReference type="HAMAP" id="MF_00221">
    <property type="entry name" value="NRAMP"/>
    <property type="match status" value="1"/>
</dbReference>
<dbReference type="eggNOG" id="COG1914">
    <property type="taxonomic scope" value="Bacteria"/>
</dbReference>
<feature type="transmembrane region" description="Helical" evidence="5">
    <location>
        <begin position="187"/>
        <end position="207"/>
    </location>
</feature>
<comment type="caution">
    <text evidence="5">Lacks conserved residue(s) required for the propagation of feature annotation.</text>
</comment>
<name>D1ARB8_SEBTE</name>